<proteinExistence type="predicted"/>
<dbReference type="EMBL" id="VFIY01000004">
    <property type="protein sequence ID" value="TPD63003.1"/>
    <property type="molecule type" value="Genomic_DNA"/>
</dbReference>
<dbReference type="RefSeq" id="WP_139938253.1">
    <property type="nucleotide sequence ID" value="NZ_JBHSYP010000022.1"/>
</dbReference>
<protein>
    <recommendedName>
        <fullName evidence="3">Replication initiation factor domain-containing protein</fullName>
    </recommendedName>
</protein>
<evidence type="ECO:0000313" key="2">
    <source>
        <dbReference type="Proteomes" id="UP000319148"/>
    </source>
</evidence>
<dbReference type="OrthoDB" id="7605048at2"/>
<gene>
    <name evidence="1" type="ORF">FIV46_02685</name>
</gene>
<evidence type="ECO:0000313" key="1">
    <source>
        <dbReference type="EMBL" id="TPD63003.1"/>
    </source>
</evidence>
<evidence type="ECO:0008006" key="3">
    <source>
        <dbReference type="Google" id="ProtNLM"/>
    </source>
</evidence>
<name>A0A501PRC3_9PROT</name>
<keyword evidence="2" id="KW-1185">Reference proteome</keyword>
<dbReference type="Proteomes" id="UP000319148">
    <property type="component" value="Unassembled WGS sequence"/>
</dbReference>
<reference evidence="2" key="1">
    <citation type="submission" date="2019-06" db="EMBL/GenBank/DDBJ databases">
        <title>The complete genome of Emcibacter congregatus ZYLT.</title>
        <authorList>
            <person name="Zhao Z."/>
        </authorList>
    </citation>
    <scope>NUCLEOTIDE SEQUENCE [LARGE SCALE GENOMIC DNA]</scope>
    <source>
        <strain evidence="2">MCCC 1A06723</strain>
    </source>
</reference>
<sequence length="399" mass="46127">MNHRTPPEIKHSEVPQDYKLLAAYFDWWAESLDMVMPGHLWQRLKDAKAEAIERDDRRKSSIEFMFGGEAFQLLPTGAAGGKEFVLIGPDLRFEFGSPKRSFAVNWRATAAGLWEYGLEALHKRVFDILEREQFTINSNHWRKLSRVDFAFDIEAPSFTGEMIPEIARQVICPKESKTRGDFVARNCRLETLTIGSKKACQVQVYDKGLEITELSGKTWMIDIWMENGYAPEIPEDGEIKHRDVWRLEARMAGDWLKSRTGKDPEEFLDNMWSLIAEALYNRRITLPTNDSNRYRWPLHPLYSLAVEYCGNPGRFMPTGRRTTEKADVLQDMLLSNIAGTLRSLVVLRLRGALDEEKTFSTDEADKAIEEAMQRLLWDREHKTKIARALDRYAFVDEAI</sequence>
<dbReference type="AlphaFoldDB" id="A0A501PRC3"/>
<accession>A0A501PRC3</accession>
<organism evidence="1 2">
    <name type="scientific">Emcibacter nanhaiensis</name>
    <dbReference type="NCBI Taxonomy" id="1505037"/>
    <lineage>
        <taxon>Bacteria</taxon>
        <taxon>Pseudomonadati</taxon>
        <taxon>Pseudomonadota</taxon>
        <taxon>Alphaproteobacteria</taxon>
        <taxon>Emcibacterales</taxon>
        <taxon>Emcibacteraceae</taxon>
        <taxon>Emcibacter</taxon>
    </lineage>
</organism>
<comment type="caution">
    <text evidence="1">The sequence shown here is derived from an EMBL/GenBank/DDBJ whole genome shotgun (WGS) entry which is preliminary data.</text>
</comment>